<dbReference type="Proteomes" id="UP000887566">
    <property type="component" value="Unplaced"/>
</dbReference>
<sequence>MSAARILLPDPDQPATSRASPAKMRILRERDSYLLKRKRNANCP</sequence>
<evidence type="ECO:0000256" key="1">
    <source>
        <dbReference type="SAM" id="MobiDB-lite"/>
    </source>
</evidence>
<accession>A0A914V335</accession>
<name>A0A914V335_9BILA</name>
<protein>
    <submittedName>
        <fullName evidence="3">Uncharacterized protein</fullName>
    </submittedName>
</protein>
<feature type="region of interest" description="Disordered" evidence="1">
    <location>
        <begin position="1"/>
        <end position="26"/>
    </location>
</feature>
<proteinExistence type="predicted"/>
<evidence type="ECO:0000313" key="3">
    <source>
        <dbReference type="WBParaSite" id="PSAMB.scaffold14943size1733.g36301.t1"/>
    </source>
</evidence>
<keyword evidence="2" id="KW-1185">Reference proteome</keyword>
<dbReference type="AlphaFoldDB" id="A0A914V335"/>
<evidence type="ECO:0000313" key="2">
    <source>
        <dbReference type="Proteomes" id="UP000887566"/>
    </source>
</evidence>
<organism evidence="2 3">
    <name type="scientific">Plectus sambesii</name>
    <dbReference type="NCBI Taxonomy" id="2011161"/>
    <lineage>
        <taxon>Eukaryota</taxon>
        <taxon>Metazoa</taxon>
        <taxon>Ecdysozoa</taxon>
        <taxon>Nematoda</taxon>
        <taxon>Chromadorea</taxon>
        <taxon>Plectida</taxon>
        <taxon>Plectina</taxon>
        <taxon>Plectoidea</taxon>
        <taxon>Plectidae</taxon>
        <taxon>Plectus</taxon>
    </lineage>
</organism>
<reference evidence="3" key="1">
    <citation type="submission" date="2022-11" db="UniProtKB">
        <authorList>
            <consortium name="WormBaseParasite"/>
        </authorList>
    </citation>
    <scope>IDENTIFICATION</scope>
</reference>
<dbReference type="WBParaSite" id="PSAMB.scaffold14943size1733.g36301.t1">
    <property type="protein sequence ID" value="PSAMB.scaffold14943size1733.g36301.t1"/>
    <property type="gene ID" value="PSAMB.scaffold14943size1733.g36301"/>
</dbReference>